<accession>N0E0R1</accession>
<dbReference type="Pfam" id="PF03334">
    <property type="entry name" value="PhaG_MnhG_YufB"/>
    <property type="match status" value="1"/>
</dbReference>
<feature type="transmembrane region" description="Helical" evidence="2">
    <location>
        <begin position="6"/>
        <end position="28"/>
    </location>
</feature>
<evidence type="ECO:0000313" key="3">
    <source>
        <dbReference type="EMBL" id="CCH70477.1"/>
    </source>
</evidence>
<dbReference type="EMBL" id="CAIZ01000128">
    <property type="protein sequence ID" value="CCH70477.1"/>
    <property type="molecule type" value="Genomic_DNA"/>
</dbReference>
<feature type="transmembrane region" description="Helical" evidence="2">
    <location>
        <begin position="64"/>
        <end position="87"/>
    </location>
</feature>
<evidence type="ECO:0000256" key="2">
    <source>
        <dbReference type="SAM" id="Phobius"/>
    </source>
</evidence>
<dbReference type="InterPro" id="IPR005133">
    <property type="entry name" value="PhaG_MnhG_YufB"/>
</dbReference>
<comment type="caution">
    <text evidence="3">The sequence shown here is derived from an EMBL/GenBank/DDBJ whole genome shotgun (WGS) entry which is preliminary data.</text>
</comment>
<protein>
    <submittedName>
        <fullName evidence="3">Putative Na(+)/H(+) antiporter subunit G1</fullName>
    </submittedName>
</protein>
<evidence type="ECO:0000256" key="1">
    <source>
        <dbReference type="ARBA" id="ARBA00008404"/>
    </source>
</evidence>
<keyword evidence="4" id="KW-1185">Reference proteome</keyword>
<dbReference type="HOGENOM" id="CLU_157115_0_0_11"/>
<name>N0E0R1_9MICO</name>
<dbReference type="STRING" id="1193181.BN10_580042"/>
<dbReference type="PANTHER" id="PTHR34703">
    <property type="entry name" value="ANTIPORTER SUBUNIT MNHG2-RELATED"/>
    <property type="match status" value="1"/>
</dbReference>
<evidence type="ECO:0000313" key="4">
    <source>
        <dbReference type="Proteomes" id="UP000013167"/>
    </source>
</evidence>
<dbReference type="Proteomes" id="UP000013167">
    <property type="component" value="Unassembled WGS sequence"/>
</dbReference>
<dbReference type="eggNOG" id="COG1320">
    <property type="taxonomic scope" value="Bacteria"/>
</dbReference>
<keyword evidence="2" id="KW-0812">Transmembrane</keyword>
<organism evidence="3 4">
    <name type="scientific">Phycicoccus elongatus Lp2</name>
    <dbReference type="NCBI Taxonomy" id="1193181"/>
    <lineage>
        <taxon>Bacteria</taxon>
        <taxon>Bacillati</taxon>
        <taxon>Actinomycetota</taxon>
        <taxon>Actinomycetes</taxon>
        <taxon>Micrococcales</taxon>
        <taxon>Intrasporangiaceae</taxon>
        <taxon>Phycicoccus</taxon>
    </lineage>
</organism>
<dbReference type="AlphaFoldDB" id="N0E0R1"/>
<gene>
    <name evidence="3" type="ORF">BN10_580042</name>
</gene>
<dbReference type="PANTHER" id="PTHR34703:SF1">
    <property type="entry name" value="ANTIPORTER SUBUNIT MNHG2-RELATED"/>
    <property type="match status" value="1"/>
</dbReference>
<dbReference type="GO" id="GO:0015385">
    <property type="term" value="F:sodium:proton antiporter activity"/>
    <property type="evidence" value="ECO:0007669"/>
    <property type="project" value="TreeGrafter"/>
</dbReference>
<keyword evidence="2" id="KW-0472">Membrane</keyword>
<dbReference type="RefSeq" id="WP_010850326.1">
    <property type="nucleotide sequence ID" value="NZ_HF570956.1"/>
</dbReference>
<comment type="similarity">
    <text evidence="1">Belongs to the CPA3 antiporters (TC 2.A.63) subunit G family.</text>
</comment>
<sequence>MSLVLDLLIAALAIVGALGFLVSAVALLRVRDALSMVNSLGPATGVGVPLLLAAALLHQGRTEGWDIVSVVEVVLAVLAALVVSSIASNALGRAAYRSGAPLDPKTDPNELAGR</sequence>
<keyword evidence="2" id="KW-1133">Transmembrane helix</keyword>
<feature type="transmembrane region" description="Helical" evidence="2">
    <location>
        <begin position="40"/>
        <end position="58"/>
    </location>
</feature>
<proteinExistence type="inferred from homology"/>
<reference evidence="3 4" key="1">
    <citation type="journal article" date="2013" name="ISME J.">
        <title>A metabolic model for members of the genus Tetrasphaera involved in enhanced biological phosphorus removal.</title>
        <authorList>
            <person name="Kristiansen R."/>
            <person name="Nguyen H.T.T."/>
            <person name="Saunders A.M."/>
            <person name="Nielsen J.L."/>
            <person name="Wimmer R."/>
            <person name="Le V.Q."/>
            <person name="McIlroy S.J."/>
            <person name="Petrovski S."/>
            <person name="Seviour R.J."/>
            <person name="Calteau A."/>
            <person name="Nielsen K.L."/>
            <person name="Nielsen P.H."/>
        </authorList>
    </citation>
    <scope>NUCLEOTIDE SEQUENCE [LARGE SCALE GENOMIC DNA]</scope>
    <source>
        <strain evidence="3 4">Lp2</strain>
    </source>
</reference>